<evidence type="ECO:0000313" key="2">
    <source>
        <dbReference type="Proteomes" id="UP000529795"/>
    </source>
</evidence>
<dbReference type="EMBL" id="JACIEV010000001">
    <property type="protein sequence ID" value="MBB4152740.1"/>
    <property type="molecule type" value="Genomic_DNA"/>
</dbReference>
<dbReference type="Proteomes" id="UP000529795">
    <property type="component" value="Unassembled WGS sequence"/>
</dbReference>
<keyword evidence="2" id="KW-1185">Reference proteome</keyword>
<sequence>MTDDEKIRAFMAAAGMLLEDLSARLVLEPASAELTSAMRAAANDILTIADAVDSIRRMQRYPD</sequence>
<organism evidence="1 2">
    <name type="scientific">Sphingomonas jinjuensis</name>
    <dbReference type="NCBI Taxonomy" id="535907"/>
    <lineage>
        <taxon>Bacteria</taxon>
        <taxon>Pseudomonadati</taxon>
        <taxon>Pseudomonadota</taxon>
        <taxon>Alphaproteobacteria</taxon>
        <taxon>Sphingomonadales</taxon>
        <taxon>Sphingomonadaceae</taxon>
        <taxon>Sphingomonas</taxon>
    </lineage>
</organism>
<evidence type="ECO:0000313" key="1">
    <source>
        <dbReference type="EMBL" id="MBB4152740.1"/>
    </source>
</evidence>
<dbReference type="AlphaFoldDB" id="A0A840F4E8"/>
<accession>A0A840F4E8</accession>
<name>A0A840F4E8_9SPHN</name>
<dbReference type="RefSeq" id="WP_183982386.1">
    <property type="nucleotide sequence ID" value="NZ_JACIEV010000001.1"/>
</dbReference>
<gene>
    <name evidence="1" type="ORF">GGQ80_000616</name>
</gene>
<proteinExistence type="predicted"/>
<reference evidence="1 2" key="1">
    <citation type="submission" date="2020-08" db="EMBL/GenBank/DDBJ databases">
        <title>Genomic Encyclopedia of Type Strains, Phase IV (KMG-IV): sequencing the most valuable type-strain genomes for metagenomic binning, comparative biology and taxonomic classification.</title>
        <authorList>
            <person name="Goeker M."/>
        </authorList>
    </citation>
    <scope>NUCLEOTIDE SEQUENCE [LARGE SCALE GENOMIC DNA]</scope>
    <source>
        <strain evidence="1 2">YC6723</strain>
    </source>
</reference>
<protein>
    <submittedName>
        <fullName evidence="1">Uncharacterized protein</fullName>
    </submittedName>
</protein>
<comment type="caution">
    <text evidence="1">The sequence shown here is derived from an EMBL/GenBank/DDBJ whole genome shotgun (WGS) entry which is preliminary data.</text>
</comment>